<accession>A0A9D4FGR1</accession>
<dbReference type="Proteomes" id="UP000828390">
    <property type="component" value="Unassembled WGS sequence"/>
</dbReference>
<dbReference type="AlphaFoldDB" id="A0A9D4FGR1"/>
<dbReference type="EMBL" id="JAIWYP010000007">
    <property type="protein sequence ID" value="KAH3795512.1"/>
    <property type="molecule type" value="Genomic_DNA"/>
</dbReference>
<name>A0A9D4FGR1_DREPO</name>
<keyword evidence="2" id="KW-1185">Reference proteome</keyword>
<reference evidence="1" key="1">
    <citation type="journal article" date="2019" name="bioRxiv">
        <title>The Genome of the Zebra Mussel, Dreissena polymorpha: A Resource for Invasive Species Research.</title>
        <authorList>
            <person name="McCartney M.A."/>
            <person name="Auch B."/>
            <person name="Kono T."/>
            <person name="Mallez S."/>
            <person name="Zhang Y."/>
            <person name="Obille A."/>
            <person name="Becker A."/>
            <person name="Abrahante J.E."/>
            <person name="Garbe J."/>
            <person name="Badalamenti J.P."/>
            <person name="Herman A."/>
            <person name="Mangelson H."/>
            <person name="Liachko I."/>
            <person name="Sullivan S."/>
            <person name="Sone E.D."/>
            <person name="Koren S."/>
            <person name="Silverstein K.A.T."/>
            <person name="Beckman K.B."/>
            <person name="Gohl D.M."/>
        </authorList>
    </citation>
    <scope>NUCLEOTIDE SEQUENCE</scope>
    <source>
        <strain evidence="1">Duluth1</strain>
        <tissue evidence="1">Whole animal</tissue>
    </source>
</reference>
<reference evidence="1" key="2">
    <citation type="submission" date="2020-11" db="EMBL/GenBank/DDBJ databases">
        <authorList>
            <person name="McCartney M.A."/>
            <person name="Auch B."/>
            <person name="Kono T."/>
            <person name="Mallez S."/>
            <person name="Becker A."/>
            <person name="Gohl D.M."/>
            <person name="Silverstein K.A.T."/>
            <person name="Koren S."/>
            <person name="Bechman K.B."/>
            <person name="Herman A."/>
            <person name="Abrahante J.E."/>
            <person name="Garbe J."/>
        </authorList>
    </citation>
    <scope>NUCLEOTIDE SEQUENCE</scope>
    <source>
        <strain evidence="1">Duluth1</strain>
        <tissue evidence="1">Whole animal</tissue>
    </source>
</reference>
<evidence type="ECO:0000313" key="2">
    <source>
        <dbReference type="Proteomes" id="UP000828390"/>
    </source>
</evidence>
<comment type="caution">
    <text evidence="1">The sequence shown here is derived from an EMBL/GenBank/DDBJ whole genome shotgun (WGS) entry which is preliminary data.</text>
</comment>
<gene>
    <name evidence="1" type="ORF">DPMN_149067</name>
</gene>
<proteinExistence type="predicted"/>
<organism evidence="1 2">
    <name type="scientific">Dreissena polymorpha</name>
    <name type="common">Zebra mussel</name>
    <name type="synonym">Mytilus polymorpha</name>
    <dbReference type="NCBI Taxonomy" id="45954"/>
    <lineage>
        <taxon>Eukaryota</taxon>
        <taxon>Metazoa</taxon>
        <taxon>Spiralia</taxon>
        <taxon>Lophotrochozoa</taxon>
        <taxon>Mollusca</taxon>
        <taxon>Bivalvia</taxon>
        <taxon>Autobranchia</taxon>
        <taxon>Heteroconchia</taxon>
        <taxon>Euheterodonta</taxon>
        <taxon>Imparidentia</taxon>
        <taxon>Neoheterodontei</taxon>
        <taxon>Myida</taxon>
        <taxon>Dreissenoidea</taxon>
        <taxon>Dreissenidae</taxon>
        <taxon>Dreissena</taxon>
    </lineage>
</organism>
<protein>
    <submittedName>
        <fullName evidence="1">Uncharacterized protein</fullName>
    </submittedName>
</protein>
<sequence>MKFKQKGLKGPKKNAQTPGGHIFPLTRTIFELIQYIIGTIRLTNVYDDRTINVAYSVNKEKCPPPLVAMFFKTTETIFELIQDSIGTYLLTKVHEDRKIIKMWPLLRVLTRVYYSHTRKNAPPHSSHVFQPTCIIF</sequence>
<evidence type="ECO:0000313" key="1">
    <source>
        <dbReference type="EMBL" id="KAH3795512.1"/>
    </source>
</evidence>